<dbReference type="EMBL" id="CAJVCH010359193">
    <property type="protein sequence ID" value="CAG7816035.1"/>
    <property type="molecule type" value="Genomic_DNA"/>
</dbReference>
<keyword evidence="2" id="KW-1185">Reference proteome</keyword>
<dbReference type="AlphaFoldDB" id="A0A8J2KK83"/>
<accession>A0A8J2KK83</accession>
<proteinExistence type="predicted"/>
<sequence>MVGYKDVIHPIIDFGLSFAKTYLIEILLGIPREDIGVNHFDDVQLAFPFLTSIGKGHEFYNLSKSFVKFLVDFAVDQRVNFMGEELTTPVPEKGPLMYLELSKQPKLVFPALVSRIDFLQSIGVE</sequence>
<gene>
    <name evidence="1" type="ORF">AFUS01_LOCUS26672</name>
</gene>
<organism evidence="1 2">
    <name type="scientific">Allacma fusca</name>
    <dbReference type="NCBI Taxonomy" id="39272"/>
    <lineage>
        <taxon>Eukaryota</taxon>
        <taxon>Metazoa</taxon>
        <taxon>Ecdysozoa</taxon>
        <taxon>Arthropoda</taxon>
        <taxon>Hexapoda</taxon>
        <taxon>Collembola</taxon>
        <taxon>Symphypleona</taxon>
        <taxon>Sminthuridae</taxon>
        <taxon>Allacma</taxon>
    </lineage>
</organism>
<protein>
    <submittedName>
        <fullName evidence="1">Uncharacterized protein</fullName>
    </submittedName>
</protein>
<evidence type="ECO:0000313" key="2">
    <source>
        <dbReference type="Proteomes" id="UP000708208"/>
    </source>
</evidence>
<evidence type="ECO:0000313" key="1">
    <source>
        <dbReference type="EMBL" id="CAG7816035.1"/>
    </source>
</evidence>
<dbReference type="Proteomes" id="UP000708208">
    <property type="component" value="Unassembled WGS sequence"/>
</dbReference>
<name>A0A8J2KK83_9HEXA</name>
<reference evidence="1" key="1">
    <citation type="submission" date="2021-06" db="EMBL/GenBank/DDBJ databases">
        <authorList>
            <person name="Hodson N. C."/>
            <person name="Mongue J. A."/>
            <person name="Jaron S. K."/>
        </authorList>
    </citation>
    <scope>NUCLEOTIDE SEQUENCE</scope>
</reference>
<comment type="caution">
    <text evidence="1">The sequence shown here is derived from an EMBL/GenBank/DDBJ whole genome shotgun (WGS) entry which is preliminary data.</text>
</comment>